<evidence type="ECO:0000313" key="3">
    <source>
        <dbReference type="EMBL" id="CAL5135264.1"/>
    </source>
</evidence>
<sequence>MNIQSAISVIFGGWLVMVVLTYVIYIHVHSGELAYQYSDVVHTRGDYLPKSKEKKILEEMEEYKEEEEERREKEEEEAKKRAEEEEEEEEEDEDKTETSTTKVSEPKGEREKERTAVNTTVIRQPEPKAEREEESAVVRTATIRQLGIGDRGGAEQARQPSYSIQGPAAPRRVVDEEDVRQETLVRKRPLVYQEDGLPVRQPRPLVREDYVERRPVSRQDEVYREALYRPRPERVQYVSADDRERGQTYLRRGEDGKLYMRAMDGRPMVRARYESVERRPVEASVEEDRTYRRPLTRLRAESVSSEQPRALVGERAENRSPYVRGIDERPPAELRYAPTKHPRFNASAIGRAAAERRSA</sequence>
<dbReference type="Proteomes" id="UP001497525">
    <property type="component" value="Unassembled WGS sequence"/>
</dbReference>
<protein>
    <submittedName>
        <fullName evidence="3">Uncharacterized protein</fullName>
    </submittedName>
</protein>
<feature type="compositionally biased region" description="Acidic residues" evidence="1">
    <location>
        <begin position="59"/>
        <end position="69"/>
    </location>
</feature>
<evidence type="ECO:0000313" key="4">
    <source>
        <dbReference type="Proteomes" id="UP001497525"/>
    </source>
</evidence>
<evidence type="ECO:0000256" key="2">
    <source>
        <dbReference type="SAM" id="Phobius"/>
    </source>
</evidence>
<reference evidence="3" key="1">
    <citation type="submission" date="2024-06" db="EMBL/GenBank/DDBJ databases">
        <authorList>
            <person name="Liu X."/>
            <person name="Lenzi L."/>
            <person name="Haldenby T S."/>
            <person name="Uol C."/>
        </authorList>
    </citation>
    <scope>NUCLEOTIDE SEQUENCE</scope>
</reference>
<proteinExistence type="predicted"/>
<keyword evidence="2" id="KW-0472">Membrane</keyword>
<organism evidence="3 4">
    <name type="scientific">Calicophoron daubneyi</name>
    <name type="common">Rumen fluke</name>
    <name type="synonym">Paramphistomum daubneyi</name>
    <dbReference type="NCBI Taxonomy" id="300641"/>
    <lineage>
        <taxon>Eukaryota</taxon>
        <taxon>Metazoa</taxon>
        <taxon>Spiralia</taxon>
        <taxon>Lophotrochozoa</taxon>
        <taxon>Platyhelminthes</taxon>
        <taxon>Trematoda</taxon>
        <taxon>Digenea</taxon>
        <taxon>Plagiorchiida</taxon>
        <taxon>Pronocephalata</taxon>
        <taxon>Paramphistomoidea</taxon>
        <taxon>Paramphistomidae</taxon>
        <taxon>Calicophoron</taxon>
    </lineage>
</organism>
<feature type="compositionally biased region" description="Basic and acidic residues" evidence="1">
    <location>
        <begin position="125"/>
        <end position="136"/>
    </location>
</feature>
<feature type="compositionally biased region" description="Basic and acidic residues" evidence="1">
    <location>
        <begin position="104"/>
        <end position="115"/>
    </location>
</feature>
<name>A0AAV2TDP4_CALDB</name>
<dbReference type="EMBL" id="CAXLJL010000256">
    <property type="protein sequence ID" value="CAL5135264.1"/>
    <property type="molecule type" value="Genomic_DNA"/>
</dbReference>
<evidence type="ECO:0000256" key="1">
    <source>
        <dbReference type="SAM" id="MobiDB-lite"/>
    </source>
</evidence>
<feature type="transmembrane region" description="Helical" evidence="2">
    <location>
        <begin position="6"/>
        <end position="28"/>
    </location>
</feature>
<keyword evidence="2" id="KW-0812">Transmembrane</keyword>
<feature type="compositionally biased region" description="Acidic residues" evidence="1">
    <location>
        <begin position="84"/>
        <end position="95"/>
    </location>
</feature>
<feature type="region of interest" description="Disordered" evidence="1">
    <location>
        <begin position="54"/>
        <end position="177"/>
    </location>
</feature>
<accession>A0AAV2TDP4</accession>
<comment type="caution">
    <text evidence="3">The sequence shown here is derived from an EMBL/GenBank/DDBJ whole genome shotgun (WGS) entry which is preliminary data.</text>
</comment>
<keyword evidence="2" id="KW-1133">Transmembrane helix</keyword>
<feature type="region of interest" description="Disordered" evidence="1">
    <location>
        <begin position="298"/>
        <end position="359"/>
    </location>
</feature>
<feature type="compositionally biased region" description="Basic and acidic residues" evidence="1">
    <location>
        <begin position="70"/>
        <end position="83"/>
    </location>
</feature>
<gene>
    <name evidence="3" type="ORF">CDAUBV1_LOCUS9434</name>
</gene>
<dbReference type="AlphaFoldDB" id="A0AAV2TDP4"/>